<keyword evidence="2" id="KW-0547">Nucleotide-binding</keyword>
<gene>
    <name evidence="2" type="ORF">FCM35_KLT18418</name>
</gene>
<keyword evidence="3" id="KW-1185">Reference proteome</keyword>
<protein>
    <submittedName>
        <fullName evidence="2">DEAD-box ATP-dependent RNA helicase 33</fullName>
    </submittedName>
</protein>
<proteinExistence type="predicted"/>
<evidence type="ECO:0000313" key="3">
    <source>
        <dbReference type="Proteomes" id="UP000623129"/>
    </source>
</evidence>
<dbReference type="PANTHER" id="PTHR37724">
    <property type="entry name" value="OS02G0564300 PROTEIN"/>
    <property type="match status" value="1"/>
</dbReference>
<accession>A0A833RER1</accession>
<keyword evidence="2" id="KW-0347">Helicase</keyword>
<feature type="compositionally biased region" description="Basic and acidic residues" evidence="1">
    <location>
        <begin position="366"/>
        <end position="382"/>
    </location>
</feature>
<evidence type="ECO:0000313" key="2">
    <source>
        <dbReference type="EMBL" id="KAF3337831.1"/>
    </source>
</evidence>
<reference evidence="2" key="1">
    <citation type="submission" date="2020-01" db="EMBL/GenBank/DDBJ databases">
        <title>Genome sequence of Kobresia littledalei, the first chromosome-level genome in the family Cyperaceae.</title>
        <authorList>
            <person name="Qu G."/>
        </authorList>
    </citation>
    <scope>NUCLEOTIDE SEQUENCE</scope>
    <source>
        <strain evidence="2">C.B.Clarke</strain>
        <tissue evidence="2">Leaf</tissue>
    </source>
</reference>
<feature type="compositionally biased region" description="Polar residues" evidence="1">
    <location>
        <begin position="353"/>
        <end position="364"/>
    </location>
</feature>
<evidence type="ECO:0000256" key="1">
    <source>
        <dbReference type="SAM" id="MobiDB-lite"/>
    </source>
</evidence>
<name>A0A833RER1_9POAL</name>
<keyword evidence="2" id="KW-0067">ATP-binding</keyword>
<dbReference type="PANTHER" id="PTHR37724:SF1">
    <property type="entry name" value="OS02G0564300 PROTEIN"/>
    <property type="match status" value="1"/>
</dbReference>
<dbReference type="EMBL" id="SWLB01000006">
    <property type="protein sequence ID" value="KAF3337831.1"/>
    <property type="molecule type" value="Genomic_DNA"/>
</dbReference>
<dbReference type="Proteomes" id="UP000623129">
    <property type="component" value="Unassembled WGS sequence"/>
</dbReference>
<feature type="compositionally biased region" description="Basic and acidic residues" evidence="1">
    <location>
        <begin position="320"/>
        <end position="330"/>
    </location>
</feature>
<dbReference type="OrthoDB" id="1747509at2759"/>
<organism evidence="2 3">
    <name type="scientific">Carex littledalei</name>
    <dbReference type="NCBI Taxonomy" id="544730"/>
    <lineage>
        <taxon>Eukaryota</taxon>
        <taxon>Viridiplantae</taxon>
        <taxon>Streptophyta</taxon>
        <taxon>Embryophyta</taxon>
        <taxon>Tracheophyta</taxon>
        <taxon>Spermatophyta</taxon>
        <taxon>Magnoliopsida</taxon>
        <taxon>Liliopsida</taxon>
        <taxon>Poales</taxon>
        <taxon>Cyperaceae</taxon>
        <taxon>Cyperoideae</taxon>
        <taxon>Cariceae</taxon>
        <taxon>Carex</taxon>
        <taxon>Carex subgen. Euthyceras</taxon>
    </lineage>
</organism>
<feature type="region of interest" description="Disordered" evidence="1">
    <location>
        <begin position="320"/>
        <end position="391"/>
    </location>
</feature>
<keyword evidence="2" id="KW-0378">Hydrolase</keyword>
<dbReference type="GO" id="GO:0004386">
    <property type="term" value="F:helicase activity"/>
    <property type="evidence" value="ECO:0007669"/>
    <property type="project" value="UniProtKB-KW"/>
</dbReference>
<dbReference type="AlphaFoldDB" id="A0A833RER1"/>
<sequence>MATAFFPSSISNQIRPNGIHSLFLSSTFLPPATPIPSTSTSNRRPRDMMVRMGGGPRTFPGGVSKWEWKRMQQKKAKQLLKARLLRERQVYEMRKRAELKSALTQLERPWEAVQKAPNLFSIGADEQVKTLADRFQKPGGFDMWNEKDGPRIFKRPNEELPSVRFFPKGAVHSIKPYTKEGEEVSAQEQGEALRFDDWIAKGAGGIRKTRSWREKKSIDVERTQGVSQNVLKENYNTNQRRNSSYGRNMIDAEGTKDAQDNKSKNISTKADKAGNIYKRNAVRNQHSFRSFGEKRGGTERTQGARQIVSQNEMRWKPVENDGDVKSERNGRYTTTGNRRHSFRSFGEKRGGTERTQGARQNVSQIEMRRKPEEKDGEVKAESNGRYITNGNRKFRTVTTTFRPNSFLSNKEKRIEK</sequence>
<comment type="caution">
    <text evidence="2">The sequence shown here is derived from an EMBL/GenBank/DDBJ whole genome shotgun (WGS) entry which is preliminary data.</text>
</comment>